<dbReference type="PANTHER" id="PTHR43135">
    <property type="entry name" value="ALPHA-D-RIBOSE 1-METHYLPHOSPHONATE 5-TRIPHOSPHATE DIPHOSPHATASE"/>
    <property type="match status" value="1"/>
</dbReference>
<proteinExistence type="predicted"/>
<sequence>MQYLLLKNCILTDTDSGREDKKDILIEGNKIKQIKASIDFEGENLRVVDVRENRVMPGLIDCHTHMGIIEEGTGKLGLDNNETSGPVTPHIRALDAVNPLDMAFPDAVRSGVTCVMCTPGSNNAIGGQNLTMKTYGNIIDKMVIQNPLGIKIAFGEDPMGTYGTKDKCPVTRMGVAALIRETFMRAQDYMVNKEQGKILERDMKLEAIIPVLKGQLYVRAHAHRADDIVTAIRIAEEFNIQKLVIEHGTEANKVSEYLVEKKVPVAFGPMLTPRIKMELISRDYSAALHLVEAGVKIALMTDHPYNSIDQLRAVAILAVSEGLKCTDGIKAITSWPSEILGLQDRLGKIKEGYDADIAVYTGNPMDIMSRVILTIIDGNLVYINDRHKHKVNISEEK</sequence>
<dbReference type="Pfam" id="PF01979">
    <property type="entry name" value="Amidohydro_1"/>
    <property type="match status" value="1"/>
</dbReference>
<keyword evidence="3" id="KW-1185">Reference proteome</keyword>
<gene>
    <name evidence="2" type="ORF">bsdE14_21950</name>
</gene>
<name>A0ABQ5N6L4_9CLOT</name>
<dbReference type="Gene3D" id="3.20.20.140">
    <property type="entry name" value="Metal-dependent hydrolases"/>
    <property type="match status" value="1"/>
</dbReference>
<dbReference type="CDD" id="cd01309">
    <property type="entry name" value="Met_dep_hydrolase_C"/>
    <property type="match status" value="1"/>
</dbReference>
<protein>
    <submittedName>
        <fullName evidence="2">Amidohydrolase</fullName>
    </submittedName>
</protein>
<comment type="caution">
    <text evidence="2">The sequence shown here is derived from an EMBL/GenBank/DDBJ whole genome shotgun (WGS) entry which is preliminary data.</text>
</comment>
<dbReference type="SUPFAM" id="SSF51338">
    <property type="entry name" value="Composite domain of metallo-dependent hydrolases"/>
    <property type="match status" value="1"/>
</dbReference>
<dbReference type="InterPro" id="IPR032466">
    <property type="entry name" value="Metal_Hydrolase"/>
</dbReference>
<accession>A0ABQ5N6L4</accession>
<dbReference type="RefSeq" id="WP_264850065.1">
    <property type="nucleotide sequence ID" value="NZ_BRXR01000001.1"/>
</dbReference>
<dbReference type="PANTHER" id="PTHR43135:SF3">
    <property type="entry name" value="ALPHA-D-RIBOSE 1-METHYLPHOSPHONATE 5-TRIPHOSPHATE DIPHOSPHATASE"/>
    <property type="match status" value="1"/>
</dbReference>
<dbReference type="InterPro" id="IPR011059">
    <property type="entry name" value="Metal-dep_hydrolase_composite"/>
</dbReference>
<dbReference type="Gene3D" id="2.30.40.10">
    <property type="entry name" value="Urease, subunit C, domain 1"/>
    <property type="match status" value="1"/>
</dbReference>
<dbReference type="InterPro" id="IPR051781">
    <property type="entry name" value="Metallo-dep_Hydrolase"/>
</dbReference>
<evidence type="ECO:0000313" key="2">
    <source>
        <dbReference type="EMBL" id="GLC30785.1"/>
    </source>
</evidence>
<evidence type="ECO:0000313" key="3">
    <source>
        <dbReference type="Proteomes" id="UP001208567"/>
    </source>
</evidence>
<organism evidence="2 3">
    <name type="scientific">Clostridium omnivorum</name>
    <dbReference type="NCBI Taxonomy" id="1604902"/>
    <lineage>
        <taxon>Bacteria</taxon>
        <taxon>Bacillati</taxon>
        <taxon>Bacillota</taxon>
        <taxon>Clostridia</taxon>
        <taxon>Eubacteriales</taxon>
        <taxon>Clostridiaceae</taxon>
        <taxon>Clostridium</taxon>
    </lineage>
</organism>
<evidence type="ECO:0000259" key="1">
    <source>
        <dbReference type="Pfam" id="PF01979"/>
    </source>
</evidence>
<dbReference type="InterPro" id="IPR006680">
    <property type="entry name" value="Amidohydro-rel"/>
</dbReference>
<dbReference type="EMBL" id="BRXR01000001">
    <property type="protein sequence ID" value="GLC30785.1"/>
    <property type="molecule type" value="Genomic_DNA"/>
</dbReference>
<dbReference type="SUPFAM" id="SSF51556">
    <property type="entry name" value="Metallo-dependent hydrolases"/>
    <property type="match status" value="1"/>
</dbReference>
<feature type="domain" description="Amidohydrolase-related" evidence="1">
    <location>
        <begin position="55"/>
        <end position="381"/>
    </location>
</feature>
<dbReference type="Proteomes" id="UP001208567">
    <property type="component" value="Unassembled WGS sequence"/>
</dbReference>
<reference evidence="2 3" key="1">
    <citation type="journal article" date="2024" name="Int. J. Syst. Evol. Microbiol.">
        <title>Clostridium omnivorum sp. nov., isolated from anoxic soil under the treatment of reductive soil disinfestation.</title>
        <authorList>
            <person name="Ueki A."/>
            <person name="Tonouchi A."/>
            <person name="Kaku N."/>
            <person name="Honma S."/>
            <person name="Ueki K."/>
        </authorList>
    </citation>
    <scope>NUCLEOTIDE SEQUENCE [LARGE SCALE GENOMIC DNA]</scope>
    <source>
        <strain evidence="2 3">E14</strain>
    </source>
</reference>